<keyword evidence="4" id="KW-1185">Reference proteome</keyword>
<evidence type="ECO:0000313" key="3">
    <source>
        <dbReference type="EMBL" id="MFD2232519.1"/>
    </source>
</evidence>
<evidence type="ECO:0000313" key="4">
    <source>
        <dbReference type="Proteomes" id="UP001597296"/>
    </source>
</evidence>
<dbReference type="CDD" id="cd10150">
    <property type="entry name" value="CobN_like"/>
    <property type="match status" value="1"/>
</dbReference>
<accession>A0ABW5C589</accession>
<reference evidence="4" key="1">
    <citation type="journal article" date="2019" name="Int. J. Syst. Evol. Microbiol.">
        <title>The Global Catalogue of Microorganisms (GCM) 10K type strain sequencing project: providing services to taxonomists for standard genome sequencing and annotation.</title>
        <authorList>
            <consortium name="The Broad Institute Genomics Platform"/>
            <consortium name="The Broad Institute Genome Sequencing Center for Infectious Disease"/>
            <person name="Wu L."/>
            <person name="Ma J."/>
        </authorList>
    </citation>
    <scope>NUCLEOTIDE SEQUENCE [LARGE SCALE GENOMIC DNA]</scope>
    <source>
        <strain evidence="4">KCTC 15012</strain>
    </source>
</reference>
<keyword evidence="3" id="KW-0436">Ligase</keyword>
<evidence type="ECO:0000259" key="2">
    <source>
        <dbReference type="Pfam" id="PF02514"/>
    </source>
</evidence>
<dbReference type="EC" id="6.6.1.2" evidence="1"/>
<name>A0ABW5C589_9PROT</name>
<dbReference type="Proteomes" id="UP001597296">
    <property type="component" value="Unassembled WGS sequence"/>
</dbReference>
<dbReference type="GO" id="GO:0051116">
    <property type="term" value="F:cobaltochelatase activity"/>
    <property type="evidence" value="ECO:0007669"/>
    <property type="project" value="UniProtKB-EC"/>
</dbReference>
<protein>
    <recommendedName>
        <fullName evidence="1">Cobaltochelatase subunit CobN</fullName>
        <ecNumber evidence="1">6.6.1.2</ecNumber>
    </recommendedName>
</protein>
<gene>
    <name evidence="3" type="primary">cobN</name>
    <name evidence="3" type="ORF">ACFSNB_01745</name>
</gene>
<proteinExistence type="predicted"/>
<sequence length="1229" mass="129618">MHLLAVQAGTLPDGTDAVDLGQTPGEIVVLSAADTELACLAAAWRGGPAGLRLANLMRLGHHLSVDLYVERMIEPARLVVVRLLGGRAYWPYGVEQIAAAARRTGAALALLPGSTEPDPDLTADSTLPPEVVERLWCYLRHGGPDNARAFLDYAGSLIGRPAGWVEPRPLPAAGRHRADPAGDRPRALVVFYRALVLAGDTQAIDALCDALAAEGLAVTALYVHSLKDPAAAGLVRAEIAEAPPAVILNATGFATSAPGRAVAGPFGPADCPVLQVILAGETEAAWREGGGGLGPRDLAMNVSLPEIDGRILARAVAFKQLHRDAATQCDLARLGAVPDRIAFTARLAAGWARLRRTPAGERRVALVLANYPHRDGRLGNGVGLDTPAAAVDILQALAGAGYAVADPPADGAALMRALLAGITNAPAPDRAMRAALPLAAYRAWFATLPAAAREAVLDAWGQPEDDPWLRPGADGAPAFALPVLELGAVAVAIQPARAPGDEAARRYHDAALPPPHRYLAFYRWLGATFGAQAVIHLGKHGTLEWLPGKAVALSAGCFPELALGPLPHLYPFIVNDPGEGTQAKRRAGAVIIDHLTPPLTRAETYGPLRELERLVDEYYEASGLDPRRLAVLRREILSLSAVIGLEADLGIQPGDDPDLALRKLDNHLCELKELQIRDGLHIFGRSPEGERLTGLLVALARVRRGARPGDESLPRALAADLGLGFDPLDCDPAESWTGPRPAALAGRGEGVWRSHGDTVERLEALATALVAGAESCPADWPRTRAVLDLIAAELRPAVEACGPAEMAALLAGLDGRFVAPGPAGAPTRGRPDALPTGRNFFSIDPRTMPTPAAWHLVWKSVTLLLERHLQDQGDWPRAMAITAWGTSAMRTGGDDLAQALALLGVRPSWEAGSGRVTGYEILPASVLDRPRVDVTLRVSGLFRDAFPGLIALFDAAARAVAALDEPPSVNPLAARVAADRARLEAAGLPPDEAARRAGYRVFGSRPGAYGSGLESLLDSAAATPRAALAAAYLAWSDWAYGGEAEAEPGAGLLAERLAGVSAVVQNQDNREHDLLDSAEYASFEGGLAAAVELAAGRAPVVYHGDHANPERPRIHTLDEELSRVLRGRLVNPKWIAGVMRHGYKGAAEMAAGVDNLLAFASTTGAVRSHHFDLVGAAYLKDETVRGFLVEVNPAALDDIRAALAAARDAGLWRPRDNRIFDLLTREPPP</sequence>
<dbReference type="PANTHER" id="PTHR44119:SF4">
    <property type="entry name" value="AEROBIC COBALTOCHELATASE SUBUNIT COBN"/>
    <property type="match status" value="1"/>
</dbReference>
<organism evidence="3 4">
    <name type="scientific">Phaeospirillum tilakii</name>
    <dbReference type="NCBI Taxonomy" id="741673"/>
    <lineage>
        <taxon>Bacteria</taxon>
        <taxon>Pseudomonadati</taxon>
        <taxon>Pseudomonadota</taxon>
        <taxon>Alphaproteobacteria</taxon>
        <taxon>Rhodospirillales</taxon>
        <taxon>Rhodospirillaceae</taxon>
        <taxon>Phaeospirillum</taxon>
    </lineage>
</organism>
<dbReference type="InterPro" id="IPR003672">
    <property type="entry name" value="CobN/Mg_chltase"/>
</dbReference>
<dbReference type="Pfam" id="PF02514">
    <property type="entry name" value="CobN-Mg_chel"/>
    <property type="match status" value="1"/>
</dbReference>
<dbReference type="PANTHER" id="PTHR44119">
    <property type="entry name" value="MAGNESIUM-CHELATASE SUBUNIT CHLH, CHLOROPLASTIC"/>
    <property type="match status" value="1"/>
</dbReference>
<dbReference type="NCBIfam" id="TIGR02257">
    <property type="entry name" value="cobalto_cobN"/>
    <property type="match status" value="1"/>
</dbReference>
<dbReference type="RefSeq" id="WP_377313894.1">
    <property type="nucleotide sequence ID" value="NZ_JBHUIY010000002.1"/>
</dbReference>
<feature type="domain" description="CobN/magnesium chelatase" evidence="2">
    <location>
        <begin position="136"/>
        <end position="1218"/>
    </location>
</feature>
<comment type="caution">
    <text evidence="3">The sequence shown here is derived from an EMBL/GenBank/DDBJ whole genome shotgun (WGS) entry which is preliminary data.</text>
</comment>
<evidence type="ECO:0000256" key="1">
    <source>
        <dbReference type="NCBIfam" id="TIGR02257"/>
    </source>
</evidence>
<dbReference type="InterPro" id="IPR011953">
    <property type="entry name" value="Cobalto_CobN"/>
</dbReference>
<dbReference type="EMBL" id="JBHUIY010000002">
    <property type="protein sequence ID" value="MFD2232519.1"/>
    <property type="molecule type" value="Genomic_DNA"/>
</dbReference>